<organism evidence="1 2">
    <name type="scientific">Xylanimonas allomyrinae</name>
    <dbReference type="NCBI Taxonomy" id="2509459"/>
    <lineage>
        <taxon>Bacteria</taxon>
        <taxon>Bacillati</taxon>
        <taxon>Actinomycetota</taxon>
        <taxon>Actinomycetes</taxon>
        <taxon>Micrococcales</taxon>
        <taxon>Promicromonosporaceae</taxon>
        <taxon>Xylanimonas</taxon>
    </lineage>
</organism>
<dbReference type="InterPro" id="IPR006439">
    <property type="entry name" value="HAD-SF_hydro_IA"/>
</dbReference>
<dbReference type="PANTHER" id="PTHR43434">
    <property type="entry name" value="PHOSPHOGLYCOLATE PHOSPHATASE"/>
    <property type="match status" value="1"/>
</dbReference>
<evidence type="ECO:0000313" key="2">
    <source>
        <dbReference type="Proteomes" id="UP000291758"/>
    </source>
</evidence>
<reference evidence="1 2" key="1">
    <citation type="submission" date="2019-01" db="EMBL/GenBank/DDBJ databases">
        <title>Genome sequencing of strain 2JSPR-7.</title>
        <authorList>
            <person name="Heo J."/>
            <person name="Kim S.-J."/>
            <person name="Kim J.-S."/>
            <person name="Hong S.-B."/>
            <person name="Kwon S.-W."/>
        </authorList>
    </citation>
    <scope>NUCLEOTIDE SEQUENCE [LARGE SCALE GENOMIC DNA]</scope>
    <source>
        <strain evidence="1 2">2JSPR-7</strain>
    </source>
</reference>
<dbReference type="Gene3D" id="3.40.50.1000">
    <property type="entry name" value="HAD superfamily/HAD-like"/>
    <property type="match status" value="1"/>
</dbReference>
<dbReference type="GO" id="GO:0006281">
    <property type="term" value="P:DNA repair"/>
    <property type="evidence" value="ECO:0007669"/>
    <property type="project" value="TreeGrafter"/>
</dbReference>
<dbReference type="SFLD" id="SFLDG01129">
    <property type="entry name" value="C1.5:_HAD__Beta-PGM__Phosphata"/>
    <property type="match status" value="1"/>
</dbReference>
<keyword evidence="1" id="KW-0378">Hydrolase</keyword>
<dbReference type="InterPro" id="IPR023198">
    <property type="entry name" value="PGP-like_dom2"/>
</dbReference>
<dbReference type="InterPro" id="IPR036412">
    <property type="entry name" value="HAD-like_sf"/>
</dbReference>
<dbReference type="Proteomes" id="UP000291758">
    <property type="component" value="Chromosome"/>
</dbReference>
<dbReference type="GO" id="GO:0005829">
    <property type="term" value="C:cytosol"/>
    <property type="evidence" value="ECO:0007669"/>
    <property type="project" value="TreeGrafter"/>
</dbReference>
<dbReference type="RefSeq" id="WP_129203111.1">
    <property type="nucleotide sequence ID" value="NZ_CP035495.1"/>
</dbReference>
<dbReference type="InterPro" id="IPR023214">
    <property type="entry name" value="HAD_sf"/>
</dbReference>
<sequence length="196" mass="21166">MRYSAYIWDLGGTLLDNYAGSSRAFVRTLAAHGIEATYDDVHRALRVSTAHAVATLVPGVPGFLAEYKRAEAVELATPMLFDGAREVLEAVVAAGGANFLVSHRDRQVLTLLERTGIAHLFTEVLTADSGFPRKPDPASIRYLVDTYGLTDCVVVGDRPLDVEAARAAGVDAVFFADGETCPRATRSISRLRDLLD</sequence>
<dbReference type="KEGG" id="xyl:ET495_04945"/>
<dbReference type="GO" id="GO:0008967">
    <property type="term" value="F:phosphoglycolate phosphatase activity"/>
    <property type="evidence" value="ECO:0007669"/>
    <property type="project" value="TreeGrafter"/>
</dbReference>
<dbReference type="Pfam" id="PF13419">
    <property type="entry name" value="HAD_2"/>
    <property type="match status" value="1"/>
</dbReference>
<dbReference type="EMBL" id="CP035495">
    <property type="protein sequence ID" value="QAY62714.1"/>
    <property type="molecule type" value="Genomic_DNA"/>
</dbReference>
<dbReference type="AlphaFoldDB" id="A0A4P6EJK7"/>
<dbReference type="SFLD" id="SFLDS00003">
    <property type="entry name" value="Haloacid_Dehalogenase"/>
    <property type="match status" value="1"/>
</dbReference>
<name>A0A4P6EJK7_9MICO</name>
<dbReference type="InterPro" id="IPR041492">
    <property type="entry name" value="HAD_2"/>
</dbReference>
<dbReference type="OrthoDB" id="9807630at2"/>
<proteinExistence type="predicted"/>
<dbReference type="InterPro" id="IPR050155">
    <property type="entry name" value="HAD-like_hydrolase_sf"/>
</dbReference>
<evidence type="ECO:0000313" key="1">
    <source>
        <dbReference type="EMBL" id="QAY62714.1"/>
    </source>
</evidence>
<dbReference type="PANTHER" id="PTHR43434:SF25">
    <property type="entry name" value="PHOSPHOGLYCOLATE PHOSPHATASE"/>
    <property type="match status" value="1"/>
</dbReference>
<dbReference type="NCBIfam" id="TIGR01549">
    <property type="entry name" value="HAD-SF-IA-v1"/>
    <property type="match status" value="1"/>
</dbReference>
<keyword evidence="2" id="KW-1185">Reference proteome</keyword>
<dbReference type="SUPFAM" id="SSF56784">
    <property type="entry name" value="HAD-like"/>
    <property type="match status" value="1"/>
</dbReference>
<gene>
    <name evidence="1" type="ORF">ET495_04945</name>
</gene>
<accession>A0A4P6EJK7</accession>
<protein>
    <submittedName>
        <fullName evidence="1">HAD family hydrolase</fullName>
    </submittedName>
</protein>
<dbReference type="Gene3D" id="1.10.150.240">
    <property type="entry name" value="Putative phosphatase, domain 2"/>
    <property type="match status" value="1"/>
</dbReference>